<gene>
    <name evidence="2" type="ORF">SLEP1_g50327</name>
</gene>
<protein>
    <recommendedName>
        <fullName evidence="4">Secreted protein</fullName>
    </recommendedName>
</protein>
<evidence type="ECO:0000313" key="2">
    <source>
        <dbReference type="EMBL" id="GKV42978.1"/>
    </source>
</evidence>
<organism evidence="2 3">
    <name type="scientific">Rubroshorea leprosula</name>
    <dbReference type="NCBI Taxonomy" id="152421"/>
    <lineage>
        <taxon>Eukaryota</taxon>
        <taxon>Viridiplantae</taxon>
        <taxon>Streptophyta</taxon>
        <taxon>Embryophyta</taxon>
        <taxon>Tracheophyta</taxon>
        <taxon>Spermatophyta</taxon>
        <taxon>Magnoliopsida</taxon>
        <taxon>eudicotyledons</taxon>
        <taxon>Gunneridae</taxon>
        <taxon>Pentapetalae</taxon>
        <taxon>rosids</taxon>
        <taxon>malvids</taxon>
        <taxon>Malvales</taxon>
        <taxon>Dipterocarpaceae</taxon>
        <taxon>Rubroshorea</taxon>
    </lineage>
</organism>
<reference evidence="2 3" key="1">
    <citation type="journal article" date="2021" name="Commun. Biol.">
        <title>The genome of Shorea leprosula (Dipterocarpaceae) highlights the ecological relevance of drought in aseasonal tropical rainforests.</title>
        <authorList>
            <person name="Ng K.K.S."/>
            <person name="Kobayashi M.J."/>
            <person name="Fawcett J.A."/>
            <person name="Hatakeyama M."/>
            <person name="Paape T."/>
            <person name="Ng C.H."/>
            <person name="Ang C.C."/>
            <person name="Tnah L.H."/>
            <person name="Lee C.T."/>
            <person name="Nishiyama T."/>
            <person name="Sese J."/>
            <person name="O'Brien M.J."/>
            <person name="Copetti D."/>
            <person name="Mohd Noor M.I."/>
            <person name="Ong R.C."/>
            <person name="Putra M."/>
            <person name="Sireger I.Z."/>
            <person name="Indrioko S."/>
            <person name="Kosugi Y."/>
            <person name="Izuno A."/>
            <person name="Isagi Y."/>
            <person name="Lee S.L."/>
            <person name="Shimizu K.K."/>
        </authorList>
    </citation>
    <scope>NUCLEOTIDE SEQUENCE [LARGE SCALE GENOMIC DNA]</scope>
    <source>
        <strain evidence="2">214</strain>
    </source>
</reference>
<keyword evidence="1" id="KW-1133">Transmembrane helix</keyword>
<evidence type="ECO:0008006" key="4">
    <source>
        <dbReference type="Google" id="ProtNLM"/>
    </source>
</evidence>
<dbReference type="AlphaFoldDB" id="A0AAV5M204"/>
<name>A0AAV5M204_9ROSI</name>
<dbReference type="Proteomes" id="UP001054252">
    <property type="component" value="Unassembled WGS sequence"/>
</dbReference>
<keyword evidence="1" id="KW-0472">Membrane</keyword>
<sequence length="97" mass="11090">MYLHPFLLLLLSSLSICLNINFNTLLVLVQVERRENHKSSLLAAAPKPHRIGKQCRAVHCQFTMNQSWKSEADLASSRSATCQRYIPLSLKDDQDHK</sequence>
<evidence type="ECO:0000313" key="3">
    <source>
        <dbReference type="Proteomes" id="UP001054252"/>
    </source>
</evidence>
<dbReference type="EMBL" id="BPVZ01000163">
    <property type="protein sequence ID" value="GKV42978.1"/>
    <property type="molecule type" value="Genomic_DNA"/>
</dbReference>
<proteinExistence type="predicted"/>
<accession>A0AAV5M204</accession>
<feature type="transmembrane region" description="Helical" evidence="1">
    <location>
        <begin position="6"/>
        <end position="29"/>
    </location>
</feature>
<keyword evidence="1" id="KW-0812">Transmembrane</keyword>
<comment type="caution">
    <text evidence="2">The sequence shown here is derived from an EMBL/GenBank/DDBJ whole genome shotgun (WGS) entry which is preliminary data.</text>
</comment>
<keyword evidence="3" id="KW-1185">Reference proteome</keyword>
<evidence type="ECO:0000256" key="1">
    <source>
        <dbReference type="SAM" id="Phobius"/>
    </source>
</evidence>